<dbReference type="Pfam" id="PF04185">
    <property type="entry name" value="Phosphoesterase"/>
    <property type="match status" value="2"/>
</dbReference>
<dbReference type="InterPro" id="IPR008475">
    <property type="entry name" value="PLipase_C_C"/>
</dbReference>
<evidence type="ECO:0000256" key="4">
    <source>
        <dbReference type="SAM" id="Coils"/>
    </source>
</evidence>
<organism evidence="6 7">
    <name type="scientific">Olivibacter oleidegradans</name>
    <dbReference type="NCBI Taxonomy" id="760123"/>
    <lineage>
        <taxon>Bacteria</taxon>
        <taxon>Pseudomonadati</taxon>
        <taxon>Bacteroidota</taxon>
        <taxon>Sphingobacteriia</taxon>
        <taxon>Sphingobacteriales</taxon>
        <taxon>Sphingobacteriaceae</taxon>
        <taxon>Olivibacter</taxon>
    </lineage>
</organism>
<evidence type="ECO:0000256" key="2">
    <source>
        <dbReference type="ARBA" id="ARBA00012018"/>
    </source>
</evidence>
<sequence>MENRRDFIKKAAFLAGSTGLWNALPKSLQRALDINPAPGSTFYDAEHIVLLMQENRSFDHCFGTLKGVRGFNDPRAIRLPNKNLVWLQSDPAGHTYAPFRLNMKETKSTWMGGLPHSWENQVDARNNGKYDGWLKAKQSGNKAYKNMPLTLGYFNREDIPFYYAFADAFTVCDQHFCSSLTGTTTNRLFFWSGTLKGAAGEQANVRNSDVYYNKEVSWKTFPERLEEHGVSWRVYQNELSIQTELEGDREYWLSNFTDNNLEWFKQYHVRFSTGHHRFLTKRSEQLPAEITELEVQIKKTKPNQVQSLKKKLNQKREQLSKYKEELAKYNPENFAKLSSFEQQLHQRAFTTNINDPNYYNIEEVSYIDGGEEKKMQVQKGDILHQFRADVNSGKLPTVSWLVAPQAFSDHPSSPWFGAWYVSEVLDILTRNPEVWKKTIFMLTYDENDGYFDHVPPFVAPNPNDIDSGAVSEGLDTRDEYVSMEEERKRDGMDKDDLRESPVGLGYRVPLIIASPWTRGGWVNSELCDITSTIRFMEKFLEKKIGKPIRETNISSWRRAITGDLTSAFRPYNGETLSLPGAVKRNEFVQSIYKAKVKDLPKGFKELKQDEIAFINKHPFNSPLLPQQEKGIKNSNALPYELYVEERLVDSKAVELTFLAADEIFGEGAAGVAFNVYAPDKYLKESARSQPIWEAVKTWAFAVKAGGRLSYQWPFDRFENKQYHLQIYGPNGFFRELKGTEMDDVISVQCLYERQKDAKQLTGNIELQLMGTQGGLEVELKDWSYGKGLIRKKIKNNEIVKIVMDTSKSYGWYDFSLFIKGRPTFERRYAGRVETGADSKSDPFMGRMVE</sequence>
<dbReference type="InterPro" id="IPR007312">
    <property type="entry name" value="Phosphoesterase"/>
</dbReference>
<dbReference type="PANTHER" id="PTHR31956:SF1">
    <property type="entry name" value="NON-SPECIFIC PHOSPHOLIPASE C1"/>
    <property type="match status" value="1"/>
</dbReference>
<feature type="domain" description="Bacterial phospholipase C C-terminal" evidence="5">
    <location>
        <begin position="635"/>
        <end position="738"/>
    </location>
</feature>
<dbReference type="Pfam" id="PF05506">
    <property type="entry name" value="PLipase_C_C"/>
    <property type="match status" value="1"/>
</dbReference>
<dbReference type="PROSITE" id="PS51318">
    <property type="entry name" value="TAT"/>
    <property type="match status" value="1"/>
</dbReference>
<evidence type="ECO:0000259" key="5">
    <source>
        <dbReference type="Pfam" id="PF05506"/>
    </source>
</evidence>
<accession>A0ABV6HDF9</accession>
<comment type="similarity">
    <text evidence="1">Belongs to the bacterial phospholipase C family.</text>
</comment>
<dbReference type="NCBIfam" id="TIGR03396">
    <property type="entry name" value="PC_PLC"/>
    <property type="match status" value="1"/>
</dbReference>
<evidence type="ECO:0000256" key="3">
    <source>
        <dbReference type="ARBA" id="ARBA00022801"/>
    </source>
</evidence>
<dbReference type="PANTHER" id="PTHR31956">
    <property type="entry name" value="NON-SPECIFIC PHOSPHOLIPASE C4-RELATED"/>
    <property type="match status" value="1"/>
</dbReference>
<protein>
    <recommendedName>
        <fullName evidence="2">phospholipase C</fullName>
        <ecNumber evidence="2">3.1.4.3</ecNumber>
    </recommendedName>
</protein>
<comment type="caution">
    <text evidence="6">The sequence shown here is derived from an EMBL/GenBank/DDBJ whole genome shotgun (WGS) entry which is preliminary data.</text>
</comment>
<dbReference type="Gene3D" id="3.40.720.10">
    <property type="entry name" value="Alkaline Phosphatase, subunit A"/>
    <property type="match status" value="2"/>
</dbReference>
<gene>
    <name evidence="6" type="ORF">ACFFI0_00395</name>
</gene>
<proteinExistence type="inferred from homology"/>
<dbReference type="EMBL" id="JBHLWO010000001">
    <property type="protein sequence ID" value="MFC0316736.1"/>
    <property type="molecule type" value="Genomic_DNA"/>
</dbReference>
<name>A0ABV6HDF9_9SPHI</name>
<dbReference type="InterPro" id="IPR006311">
    <property type="entry name" value="TAT_signal"/>
</dbReference>
<keyword evidence="3" id="KW-0378">Hydrolase</keyword>
<feature type="coiled-coil region" evidence="4">
    <location>
        <begin position="305"/>
        <end position="332"/>
    </location>
</feature>
<dbReference type="EC" id="3.1.4.3" evidence="2"/>
<dbReference type="InterPro" id="IPR017767">
    <property type="entry name" value="PC-PLC"/>
</dbReference>
<evidence type="ECO:0000313" key="6">
    <source>
        <dbReference type="EMBL" id="MFC0316736.1"/>
    </source>
</evidence>
<reference evidence="6 7" key="1">
    <citation type="submission" date="2024-09" db="EMBL/GenBank/DDBJ databases">
        <authorList>
            <person name="Sun Q."/>
            <person name="Mori K."/>
        </authorList>
    </citation>
    <scope>NUCLEOTIDE SEQUENCE [LARGE SCALE GENOMIC DNA]</scope>
    <source>
        <strain evidence="6 7">CCM 7765</strain>
    </source>
</reference>
<dbReference type="InterPro" id="IPR017850">
    <property type="entry name" value="Alkaline_phosphatase_core_sf"/>
</dbReference>
<dbReference type="Proteomes" id="UP001589774">
    <property type="component" value="Unassembled WGS sequence"/>
</dbReference>
<dbReference type="RefSeq" id="WP_130858111.1">
    <property type="nucleotide sequence ID" value="NZ_JBHLWO010000001.1"/>
</dbReference>
<keyword evidence="7" id="KW-1185">Reference proteome</keyword>
<keyword evidence="4" id="KW-0175">Coiled coil</keyword>
<evidence type="ECO:0000313" key="7">
    <source>
        <dbReference type="Proteomes" id="UP001589774"/>
    </source>
</evidence>
<evidence type="ECO:0000256" key="1">
    <source>
        <dbReference type="ARBA" id="ARBA00009717"/>
    </source>
</evidence>